<gene>
    <name evidence="1" type="ORF">NSA58_06565</name>
</gene>
<organism evidence="1 2">
    <name type="scientific">Terrisporobacter muris</name>
    <dbReference type="NCBI Taxonomy" id="2963284"/>
    <lineage>
        <taxon>Bacteria</taxon>
        <taxon>Bacillati</taxon>
        <taxon>Bacillota</taxon>
        <taxon>Clostridia</taxon>
        <taxon>Peptostreptococcales</taxon>
        <taxon>Peptostreptococcaceae</taxon>
        <taxon>Terrisporobacter</taxon>
    </lineage>
</organism>
<dbReference type="RefSeq" id="WP_257560302.1">
    <property type="nucleotide sequence ID" value="NZ_JANKBY010000055.1"/>
</dbReference>
<reference evidence="1" key="1">
    <citation type="submission" date="2022-07" db="EMBL/GenBank/DDBJ databases">
        <title>Enhanced cultured diversity of the mouse gut microbiota enables custom-made synthetic communities.</title>
        <authorList>
            <person name="Afrizal A."/>
        </authorList>
    </citation>
    <scope>NUCLEOTIDE SEQUENCE</scope>
    <source>
        <strain evidence="1">DSM 29186</strain>
    </source>
</reference>
<evidence type="ECO:0000313" key="1">
    <source>
        <dbReference type="EMBL" id="MCR1822445.1"/>
    </source>
</evidence>
<protein>
    <submittedName>
        <fullName evidence="1">Uncharacterized protein</fullName>
    </submittedName>
</protein>
<name>A0A9X2MAR7_9FIRM</name>
<proteinExistence type="predicted"/>
<sequence length="197" mass="23082">MNLNDLDIIEQIHFINEKLKEGYSLSRLDKENIISSRKTISNRFKKIGYELNKESNQYESIIEVVEGDKSEDKEPILESSNKVVQGNESKNKESISKSSNKVVRGDQVNNKLLEEIILNYADMNDKLEEVYNWYLKSSDKVVSDDLKIHDFEGEVVTRSYKIYEPIQKEFAEYCSSSKYRVQDLISQALKEFLEKYR</sequence>
<dbReference type="Proteomes" id="UP001140817">
    <property type="component" value="Unassembled WGS sequence"/>
</dbReference>
<comment type="caution">
    <text evidence="1">The sequence shown here is derived from an EMBL/GenBank/DDBJ whole genome shotgun (WGS) entry which is preliminary data.</text>
</comment>
<evidence type="ECO:0000313" key="2">
    <source>
        <dbReference type="Proteomes" id="UP001140817"/>
    </source>
</evidence>
<dbReference type="EMBL" id="JANKBY010000055">
    <property type="protein sequence ID" value="MCR1822445.1"/>
    <property type="molecule type" value="Genomic_DNA"/>
</dbReference>
<dbReference type="AlphaFoldDB" id="A0A9X2MAR7"/>
<accession>A0A9X2MAR7</accession>
<keyword evidence="2" id="KW-1185">Reference proteome</keyword>